<dbReference type="EMBL" id="FNGI01000004">
    <property type="protein sequence ID" value="SDL49775.1"/>
    <property type="molecule type" value="Genomic_DNA"/>
</dbReference>
<dbReference type="OrthoDB" id="6171735at2"/>
<gene>
    <name evidence="2" type="ORF">SAMN05661010_01803</name>
</gene>
<sequence length="124" mass="13233">MIHKNLQPLMLALGGAALITLAGCASDSSSMETRSSDYVVTGLGDERQEAIGEAKERALEQCEAQDRDEFVIVEQQVLDPDASAAKRAKAGEMLEGATVNDETNLDAASADGDGYKAVWTIRCR</sequence>
<dbReference type="RefSeq" id="WP_089727699.1">
    <property type="nucleotide sequence ID" value="NZ_FNGI01000004.1"/>
</dbReference>
<reference evidence="2 3" key="1">
    <citation type="submission" date="2016-10" db="EMBL/GenBank/DDBJ databases">
        <authorList>
            <person name="de Groot N.N."/>
        </authorList>
    </citation>
    <scope>NUCLEOTIDE SEQUENCE [LARGE SCALE GENOMIC DNA]</scope>
    <source>
        <strain evidence="2 3">DSM 14789</strain>
    </source>
</reference>
<accession>A0A1G9KK50</accession>
<evidence type="ECO:0000256" key="1">
    <source>
        <dbReference type="SAM" id="SignalP"/>
    </source>
</evidence>
<name>A0A1G9KK50_9GAMM</name>
<feature type="signal peptide" evidence="1">
    <location>
        <begin position="1"/>
        <end position="22"/>
    </location>
</feature>
<dbReference type="PROSITE" id="PS51257">
    <property type="entry name" value="PROKAR_LIPOPROTEIN"/>
    <property type="match status" value="1"/>
</dbReference>
<organism evidence="2 3">
    <name type="scientific">Modicisalibacter muralis</name>
    <dbReference type="NCBI Taxonomy" id="119000"/>
    <lineage>
        <taxon>Bacteria</taxon>
        <taxon>Pseudomonadati</taxon>
        <taxon>Pseudomonadota</taxon>
        <taxon>Gammaproteobacteria</taxon>
        <taxon>Oceanospirillales</taxon>
        <taxon>Halomonadaceae</taxon>
        <taxon>Modicisalibacter</taxon>
    </lineage>
</organism>
<evidence type="ECO:0000313" key="3">
    <source>
        <dbReference type="Proteomes" id="UP000198654"/>
    </source>
</evidence>
<protein>
    <recommendedName>
        <fullName evidence="4">DUF4156 domain-containing protein</fullName>
    </recommendedName>
</protein>
<dbReference type="AlphaFoldDB" id="A0A1G9KK50"/>
<dbReference type="Proteomes" id="UP000198654">
    <property type="component" value="Unassembled WGS sequence"/>
</dbReference>
<evidence type="ECO:0008006" key="4">
    <source>
        <dbReference type="Google" id="ProtNLM"/>
    </source>
</evidence>
<keyword evidence="1" id="KW-0732">Signal</keyword>
<proteinExistence type="predicted"/>
<feature type="chain" id="PRO_5011575077" description="DUF4156 domain-containing protein" evidence="1">
    <location>
        <begin position="23"/>
        <end position="124"/>
    </location>
</feature>
<evidence type="ECO:0000313" key="2">
    <source>
        <dbReference type="EMBL" id="SDL49775.1"/>
    </source>
</evidence>
<keyword evidence="3" id="KW-1185">Reference proteome</keyword>